<protein>
    <submittedName>
        <fullName evidence="1">DUF2922 domain-containing protein</fullName>
    </submittedName>
</protein>
<evidence type="ECO:0000313" key="2">
    <source>
        <dbReference type="Proteomes" id="UP001055911"/>
    </source>
</evidence>
<organism evidence="1 2">
    <name type="scientific">Fructilactobacillus cliffordii</name>
    <dbReference type="NCBI Taxonomy" id="2940299"/>
    <lineage>
        <taxon>Bacteria</taxon>
        <taxon>Bacillati</taxon>
        <taxon>Bacillota</taxon>
        <taxon>Bacilli</taxon>
        <taxon>Lactobacillales</taxon>
        <taxon>Lactobacillaceae</taxon>
        <taxon>Fructilactobacillus</taxon>
    </lineage>
</organism>
<dbReference type="Pfam" id="PF11148">
    <property type="entry name" value="DUF2922"/>
    <property type="match status" value="1"/>
</dbReference>
<evidence type="ECO:0000313" key="1">
    <source>
        <dbReference type="EMBL" id="USS89216.1"/>
    </source>
</evidence>
<name>A0A9Q8ZVD6_9LACO</name>
<reference evidence="1" key="1">
    <citation type="submission" date="2022-05" db="EMBL/GenBank/DDBJ databases">
        <authorList>
            <person name="Oliphant S.A."/>
            <person name="Watson-Haigh N.S."/>
            <person name="Sumby K.M."/>
            <person name="Gardner J.M."/>
            <person name="Jiranek V."/>
        </authorList>
    </citation>
    <scope>NUCLEOTIDE SEQUENCE</scope>
    <source>
        <strain evidence="1">KI4_B1</strain>
    </source>
</reference>
<dbReference type="AlphaFoldDB" id="A0A9Q8ZVD6"/>
<dbReference type="Proteomes" id="UP001055911">
    <property type="component" value="Chromosome"/>
</dbReference>
<dbReference type="EMBL" id="CP097119">
    <property type="protein sequence ID" value="USS89216.1"/>
    <property type="molecule type" value="Genomic_DNA"/>
</dbReference>
<proteinExistence type="predicted"/>
<sequence length="74" mass="8501">MKLLELVFKSEQHKVRTLQLNYANQNLEAAQVEDLMKRIAALEMFKKDGVNLYATPVAARYAENNKYPIFGAIK</sequence>
<dbReference type="InterPro" id="IPR021321">
    <property type="entry name" value="DUF2922"/>
</dbReference>
<keyword evidence="2" id="KW-1185">Reference proteome</keyword>
<gene>
    <name evidence="1" type="ORF">M3M40_07025</name>
</gene>
<accession>A0A9Q8ZVD6</accession>
<dbReference type="RefSeq" id="WP_252766744.1">
    <property type="nucleotide sequence ID" value="NZ_CP097119.1"/>
</dbReference>